<proteinExistence type="predicted"/>
<dbReference type="SUPFAM" id="SSF56672">
    <property type="entry name" value="DNA/RNA polymerases"/>
    <property type="match status" value="1"/>
</dbReference>
<dbReference type="OrthoDB" id="1106919at2759"/>
<gene>
    <name evidence="5" type="ORF">TSUD_131240</name>
</gene>
<feature type="domain" description="CCHC-type" evidence="3">
    <location>
        <begin position="243"/>
        <end position="258"/>
    </location>
</feature>
<dbReference type="EMBL" id="DF974724">
    <property type="protein sequence ID" value="GAU50271.1"/>
    <property type="molecule type" value="Genomic_DNA"/>
</dbReference>
<dbReference type="Proteomes" id="UP000242715">
    <property type="component" value="Unassembled WGS sequence"/>
</dbReference>
<dbReference type="SUPFAM" id="SSF57756">
    <property type="entry name" value="Retrovirus zinc finger-like domains"/>
    <property type="match status" value="1"/>
</dbReference>
<evidence type="ECO:0000256" key="1">
    <source>
        <dbReference type="PROSITE-ProRule" id="PRU00047"/>
    </source>
</evidence>
<dbReference type="GO" id="GO:0008270">
    <property type="term" value="F:zinc ion binding"/>
    <property type="evidence" value="ECO:0007669"/>
    <property type="project" value="UniProtKB-KW"/>
</dbReference>
<keyword evidence="6" id="KW-1185">Reference proteome</keyword>
<name>A0A2Z6P1C0_TRISU</name>
<dbReference type="Pfam" id="PF07727">
    <property type="entry name" value="RVT_2"/>
    <property type="match status" value="1"/>
</dbReference>
<dbReference type="SUPFAM" id="SSF53098">
    <property type="entry name" value="Ribonuclease H-like"/>
    <property type="match status" value="1"/>
</dbReference>
<dbReference type="PANTHER" id="PTHR11439">
    <property type="entry name" value="GAG-POL-RELATED RETROTRANSPOSON"/>
    <property type="match status" value="1"/>
</dbReference>
<keyword evidence="1" id="KW-0862">Zinc</keyword>
<organism evidence="5 6">
    <name type="scientific">Trifolium subterraneum</name>
    <name type="common">Subterranean clover</name>
    <dbReference type="NCBI Taxonomy" id="3900"/>
    <lineage>
        <taxon>Eukaryota</taxon>
        <taxon>Viridiplantae</taxon>
        <taxon>Streptophyta</taxon>
        <taxon>Embryophyta</taxon>
        <taxon>Tracheophyta</taxon>
        <taxon>Spermatophyta</taxon>
        <taxon>Magnoliopsida</taxon>
        <taxon>eudicotyledons</taxon>
        <taxon>Gunneridae</taxon>
        <taxon>Pentapetalae</taxon>
        <taxon>rosids</taxon>
        <taxon>fabids</taxon>
        <taxon>Fabales</taxon>
        <taxon>Fabaceae</taxon>
        <taxon>Papilionoideae</taxon>
        <taxon>50 kb inversion clade</taxon>
        <taxon>NPAAA clade</taxon>
        <taxon>Hologalegina</taxon>
        <taxon>IRL clade</taxon>
        <taxon>Trifolieae</taxon>
        <taxon>Trifolium</taxon>
    </lineage>
</organism>
<dbReference type="SMART" id="SM00343">
    <property type="entry name" value="ZnF_C2HC"/>
    <property type="match status" value="1"/>
</dbReference>
<dbReference type="InterPro" id="IPR036875">
    <property type="entry name" value="Znf_CCHC_sf"/>
</dbReference>
<dbReference type="AlphaFoldDB" id="A0A2Z6P1C0"/>
<dbReference type="Pfam" id="PF13976">
    <property type="entry name" value="gag_pre-integrs"/>
    <property type="match status" value="1"/>
</dbReference>
<dbReference type="PROSITE" id="PS50994">
    <property type="entry name" value="INTEGRASE"/>
    <property type="match status" value="1"/>
</dbReference>
<evidence type="ECO:0000259" key="3">
    <source>
        <dbReference type="PROSITE" id="PS50158"/>
    </source>
</evidence>
<dbReference type="InterPro" id="IPR036397">
    <property type="entry name" value="RNaseH_sf"/>
</dbReference>
<protein>
    <recommendedName>
        <fullName evidence="7">CCHC-type domain-containing protein</fullName>
    </recommendedName>
</protein>
<dbReference type="InterPro" id="IPR001584">
    <property type="entry name" value="Integrase_cat-core"/>
</dbReference>
<evidence type="ECO:0000259" key="4">
    <source>
        <dbReference type="PROSITE" id="PS50994"/>
    </source>
</evidence>
<reference evidence="6" key="1">
    <citation type="journal article" date="2017" name="Front. Plant Sci.">
        <title>Climate Clever Clovers: New Paradigm to Reduce the Environmental Footprint of Ruminants by Breeding Low Methanogenic Forages Utilizing Haplotype Variation.</title>
        <authorList>
            <person name="Kaur P."/>
            <person name="Appels R."/>
            <person name="Bayer P.E."/>
            <person name="Keeble-Gagnere G."/>
            <person name="Wang J."/>
            <person name="Hirakawa H."/>
            <person name="Shirasawa K."/>
            <person name="Vercoe P."/>
            <person name="Stefanova K."/>
            <person name="Durmic Z."/>
            <person name="Nichols P."/>
            <person name="Revell C."/>
            <person name="Isobe S.N."/>
            <person name="Edwards D."/>
            <person name="Erskine W."/>
        </authorList>
    </citation>
    <scope>NUCLEOTIDE SEQUENCE [LARGE SCALE GENOMIC DNA]</scope>
    <source>
        <strain evidence="6">cv. Daliak</strain>
    </source>
</reference>
<keyword evidence="1" id="KW-0479">Metal-binding</keyword>
<evidence type="ECO:0000313" key="6">
    <source>
        <dbReference type="Proteomes" id="UP000242715"/>
    </source>
</evidence>
<dbReference type="InterPro" id="IPR043502">
    <property type="entry name" value="DNA/RNA_pol_sf"/>
</dbReference>
<dbReference type="Gene3D" id="4.10.60.10">
    <property type="entry name" value="Zinc finger, CCHC-type"/>
    <property type="match status" value="1"/>
</dbReference>
<dbReference type="CDD" id="cd09272">
    <property type="entry name" value="RNase_HI_RT_Ty1"/>
    <property type="match status" value="1"/>
</dbReference>
<dbReference type="PANTHER" id="PTHR11439:SF517">
    <property type="entry name" value="CYSTEINE-RICH RLK (RECEPTOR-LIKE PROTEIN KINASE) 8"/>
    <property type="match status" value="1"/>
</dbReference>
<dbReference type="PROSITE" id="PS50158">
    <property type="entry name" value="ZF_CCHC"/>
    <property type="match status" value="1"/>
</dbReference>
<dbReference type="GO" id="GO:0003676">
    <property type="term" value="F:nucleic acid binding"/>
    <property type="evidence" value="ECO:0007669"/>
    <property type="project" value="InterPro"/>
</dbReference>
<feature type="domain" description="Integrase catalytic" evidence="4">
    <location>
        <begin position="363"/>
        <end position="437"/>
    </location>
</feature>
<dbReference type="InterPro" id="IPR012337">
    <property type="entry name" value="RNaseH-like_sf"/>
</dbReference>
<dbReference type="Pfam" id="PF14223">
    <property type="entry name" value="Retrotran_gag_2"/>
    <property type="match status" value="1"/>
</dbReference>
<keyword evidence="1" id="KW-0863">Zinc-finger</keyword>
<evidence type="ECO:0000313" key="5">
    <source>
        <dbReference type="EMBL" id="GAU50271.1"/>
    </source>
</evidence>
<evidence type="ECO:0008006" key="7">
    <source>
        <dbReference type="Google" id="ProtNLM"/>
    </source>
</evidence>
<evidence type="ECO:0000256" key="2">
    <source>
        <dbReference type="SAM" id="MobiDB-lite"/>
    </source>
</evidence>
<accession>A0A2Z6P1C0</accession>
<sequence>MAERSEFVAVPKFEGYYEHWAMLMENLLRSKEFWPLIETGVTIAPPNATVEQIRTANESKLLDLKVKNYLLQSIDRTIMETILTRETAKYIWEAMQRKFQGSTKVKRAQLQALRREFEILAMKESESVDEYFGRVLTIANRMTAHGERLEAVTIVEKILRSMQPKFNHVVCSIEVSCDVTSLFVEELQSSLIVHEQRMKGQEAHVEEQALKFTSGGRGIGRGRGRNFSRGRGRGRQSKELVECFKCHKLGHYKNECPDWGENANYAEFDYEEETLLMARTDENVVKEESWYGHISMQRLKLLNSKDMVKGLPALEEMDEKCTDCLFGKQQGEAIPKQAKWRATTKLQLIHSDICGPINPCSNGIKRQLTTTYTPQQNGVSERKNRTLLNMVRSMLASKHVPKNFWPDALKWATYVMNRSPTTSVKDLSPEEAWSGVKPFVLHFRVFGCLAYVHVPKNQRKKLDNRSIKCVLLGLSDESKAYKLYDPVEKEIMISKDVVFDEAKGWDWENRETRKSNNTDFDLLDETSAEEITPATCEVATPINEEITDGNGTGTEHQDTSSEEIVVSDTSSDDNNELDPESYDEASKSKKWRQAIDVEIEAIEANNTWELTDLPNEAKSIRVKWVYKTKYNENGQVDKYKARLVVKGYSQKYGIDYNEVFAPVARWETIRTVLALAASKGWCVYQLDVKSSFLHGDLEEDIYVEQPLGYQQGNKSKVYKLRKALYGLKQAPRAWYSKIEAHFLYEGFKKCPVEHTLFVKHVDQNTLIVSVYVDDLIVTGNNMNLINEFKVSMKRQFAMSDLGKMKFFLGVEVIQTDKGIFIHQMKYATEILGRFQMEKCNTVCSPIITGIKLVKDESGKACDAKTYKQMVGSLMYLLATRPDLAFVVCLVARFMDRPTEMHIAAIKRIMRYVKGTTDFGILYSKTNESLQLDGWSDSDYAGDLDDRKNTSGYVFMLGSGVISWSSKKQPIVTLSTTEAKFVAAASSACQSLWLRNVLEHLGLKQKGTTLIHCDNSSSINLSKNPILHGRCKHIDVRFHFLRDLTKDGIIELVHCKSENQLADAMTKPLKV</sequence>
<dbReference type="InterPro" id="IPR057670">
    <property type="entry name" value="SH3_retrovirus"/>
</dbReference>
<feature type="compositionally biased region" description="Acidic residues" evidence="2">
    <location>
        <begin position="570"/>
        <end position="583"/>
    </location>
</feature>
<feature type="region of interest" description="Disordered" evidence="2">
    <location>
        <begin position="542"/>
        <end position="585"/>
    </location>
</feature>
<dbReference type="Gene3D" id="3.30.420.10">
    <property type="entry name" value="Ribonuclease H-like superfamily/Ribonuclease H"/>
    <property type="match status" value="1"/>
</dbReference>
<dbReference type="GO" id="GO:0015074">
    <property type="term" value="P:DNA integration"/>
    <property type="evidence" value="ECO:0007669"/>
    <property type="project" value="InterPro"/>
</dbReference>
<dbReference type="Pfam" id="PF25597">
    <property type="entry name" value="SH3_retrovirus"/>
    <property type="match status" value="1"/>
</dbReference>
<dbReference type="InterPro" id="IPR013103">
    <property type="entry name" value="RVT_2"/>
</dbReference>
<dbReference type="InterPro" id="IPR025724">
    <property type="entry name" value="GAG-pre-integrase_dom"/>
</dbReference>
<dbReference type="InterPro" id="IPR001878">
    <property type="entry name" value="Znf_CCHC"/>
</dbReference>